<reference evidence="7" key="1">
    <citation type="submission" date="2022-10" db="EMBL/GenBank/DDBJ databases">
        <title>Culturing micro-colonial fungi from biological soil crusts in the Mojave desert and describing Neophaeococcomyces mojavensis, and introducing the new genera and species Taxawa tesnikishii.</title>
        <authorList>
            <person name="Kurbessoian T."/>
            <person name="Stajich J.E."/>
        </authorList>
    </citation>
    <scope>NUCLEOTIDE SEQUENCE</scope>
    <source>
        <strain evidence="7">TK_41</strain>
    </source>
</reference>
<comment type="subcellular location">
    <subcellularLocation>
        <location evidence="1">Cytoplasm</location>
    </subcellularLocation>
</comment>
<dbReference type="GO" id="GO:0031417">
    <property type="term" value="C:NatC complex"/>
    <property type="evidence" value="ECO:0007669"/>
    <property type="project" value="InterPro"/>
</dbReference>
<evidence type="ECO:0000259" key="5">
    <source>
        <dbReference type="Pfam" id="PF04112"/>
    </source>
</evidence>
<keyword evidence="8" id="KW-1185">Reference proteome</keyword>
<feature type="domain" description="NAA35-like TPR repeats" evidence="6">
    <location>
        <begin position="257"/>
        <end position="650"/>
    </location>
</feature>
<evidence type="ECO:0000256" key="3">
    <source>
        <dbReference type="ARBA" id="ARBA00022490"/>
    </source>
</evidence>
<sequence length="688" mass="78367">MDSGCTAFDPEGEEEFDSTKDASAEEIIWLMDELLYREVAWHMGYPLSQTLFTSIHIERLLWPEPKRLSDAGFWRNSPELEYGAPLLHNVFQPYCLSLIKCCDLVLSLVTSQHYYEEEDFATQIFNRPLLHEFAAEEIMDLLQAARSWLDSSDIPPHLARALDARLDARSALLVLFHDCSYGERPSPQALGEHTTLLKVMEESAFLGRPTSSVSFTLKIQRRLASSVPPRPMIVIQKEKTFPFLRQLVTDAITSFEILDIASSNDLHTAYQNFMAQAPQPAVYVRALLQSFLNIDGKVIDRFSLKDFITQDVRSLVLPSGRLFEHSHMNDLPEDQQIELGSRVDLFLDRCGQSFLNLFRTLCLNRCRVRRTMCHAALEWDQIQAEAEELDILAQSILSEPALPYPAGEEPTFAYSFSSWVYHYKLVQLGTVLQMGFELSIYAPHEFAGVYWYLSFLASTHLNHLERISFFVASAQRSNNSRHDEVQSMLKNLYRHFTWLKSVEAMAKALHRVFTLLQRHGQFQKPIVAYASETLRYELRMRPFLHLSVPEPINVDVARQSSSLSELSDREVLEQALKLIQTARKAWEEVLKAGWNFSTVQLADTKTNAGSARTSKSLGSVVDREWTQDVRNSIRACIGTSIVITGLMKVVPKGAHQPATVIANMAVDIPAVGDRDRWHLNWPVPKITS</sequence>
<dbReference type="InterPro" id="IPR007244">
    <property type="entry name" value="Naa35_N"/>
</dbReference>
<comment type="similarity">
    <text evidence="2">Belongs to the MAK10 family.</text>
</comment>
<accession>A0AA38X0F8</accession>
<evidence type="ECO:0000256" key="4">
    <source>
        <dbReference type="SAM" id="MobiDB-lite"/>
    </source>
</evidence>
<dbReference type="EMBL" id="JAPDRK010000018">
    <property type="protein sequence ID" value="KAJ9604516.1"/>
    <property type="molecule type" value="Genomic_DNA"/>
</dbReference>
<feature type="region of interest" description="Disordered" evidence="4">
    <location>
        <begin position="1"/>
        <end position="20"/>
    </location>
</feature>
<keyword evidence="3" id="KW-0963">Cytoplasm</keyword>
<comment type="caution">
    <text evidence="7">The sequence shown here is derived from an EMBL/GenBank/DDBJ whole genome shotgun (WGS) entry which is preliminary data.</text>
</comment>
<gene>
    <name evidence="7" type="primary">MAK10</name>
    <name evidence="7" type="ORF">H2200_010629</name>
</gene>
<name>A0AA38X0F8_9EURO</name>
<organism evidence="7 8">
    <name type="scientific">Cladophialophora chaetospira</name>
    <dbReference type="NCBI Taxonomy" id="386627"/>
    <lineage>
        <taxon>Eukaryota</taxon>
        <taxon>Fungi</taxon>
        <taxon>Dikarya</taxon>
        <taxon>Ascomycota</taxon>
        <taxon>Pezizomycotina</taxon>
        <taxon>Eurotiomycetes</taxon>
        <taxon>Chaetothyriomycetidae</taxon>
        <taxon>Chaetothyriales</taxon>
        <taxon>Herpotrichiellaceae</taxon>
        <taxon>Cladophialophora</taxon>
    </lineage>
</organism>
<evidence type="ECO:0000256" key="2">
    <source>
        <dbReference type="ARBA" id="ARBA00006289"/>
    </source>
</evidence>
<dbReference type="Proteomes" id="UP001172673">
    <property type="component" value="Unassembled WGS sequence"/>
</dbReference>
<evidence type="ECO:0000313" key="7">
    <source>
        <dbReference type="EMBL" id="KAJ9604516.1"/>
    </source>
</evidence>
<protein>
    <submittedName>
        <fullName evidence="7">N-alpha-acetyltransferase, non-catalitic subunit</fullName>
    </submittedName>
</protein>
<evidence type="ECO:0000259" key="6">
    <source>
        <dbReference type="Pfam" id="PF25789"/>
    </source>
</evidence>
<proteinExistence type="inferred from homology"/>
<dbReference type="InterPro" id="IPR057983">
    <property type="entry name" value="NAA35-like_N"/>
</dbReference>
<dbReference type="InterPro" id="IPR057982">
    <property type="entry name" value="TPR_NAA35"/>
</dbReference>
<dbReference type="PANTHER" id="PTHR21373">
    <property type="entry name" value="GLUCOSE REPRESSIBLE PROTEIN MAK10"/>
    <property type="match status" value="1"/>
</dbReference>
<dbReference type="Pfam" id="PF04112">
    <property type="entry name" value="Mak10"/>
    <property type="match status" value="1"/>
</dbReference>
<dbReference type="PANTHER" id="PTHR21373:SF0">
    <property type="entry name" value="N-ALPHA-ACETYLTRANSFERASE 35, NATC AUXILIARY SUBUNIT"/>
    <property type="match status" value="1"/>
</dbReference>
<evidence type="ECO:0000313" key="8">
    <source>
        <dbReference type="Proteomes" id="UP001172673"/>
    </source>
</evidence>
<dbReference type="Pfam" id="PF25789">
    <property type="entry name" value="TPR_NAA35"/>
    <property type="match status" value="1"/>
</dbReference>
<feature type="domain" description="NAA35-like N-terminal" evidence="5">
    <location>
        <begin position="1"/>
        <end position="139"/>
    </location>
</feature>
<dbReference type="AlphaFoldDB" id="A0AA38X0F8"/>
<evidence type="ECO:0000256" key="1">
    <source>
        <dbReference type="ARBA" id="ARBA00004496"/>
    </source>
</evidence>